<name>A0AAV5APU4_9AGAM</name>
<accession>A0AAV5APU4</accession>
<feature type="compositionally biased region" description="Basic and acidic residues" evidence="1">
    <location>
        <begin position="83"/>
        <end position="99"/>
    </location>
</feature>
<protein>
    <submittedName>
        <fullName evidence="3">Uncharacterized protein</fullName>
    </submittedName>
</protein>
<evidence type="ECO:0000256" key="2">
    <source>
        <dbReference type="SAM" id="Phobius"/>
    </source>
</evidence>
<feature type="region of interest" description="Disordered" evidence="1">
    <location>
        <begin position="441"/>
        <end position="472"/>
    </location>
</feature>
<reference evidence="3" key="1">
    <citation type="submission" date="2021-10" db="EMBL/GenBank/DDBJ databases">
        <title>De novo Genome Assembly of Clathrus columnatus (Basidiomycota, Fungi) Using Illumina and Nanopore Sequence Data.</title>
        <authorList>
            <person name="Ogiso-Tanaka E."/>
            <person name="Itagaki H."/>
            <person name="Hosoya T."/>
            <person name="Hosaka K."/>
        </authorList>
    </citation>
    <scope>NUCLEOTIDE SEQUENCE</scope>
    <source>
        <strain evidence="3">MO-923</strain>
    </source>
</reference>
<feature type="transmembrane region" description="Helical" evidence="2">
    <location>
        <begin position="354"/>
        <end position="372"/>
    </location>
</feature>
<feature type="region of interest" description="Disordered" evidence="1">
    <location>
        <begin position="80"/>
        <end position="120"/>
    </location>
</feature>
<comment type="caution">
    <text evidence="3">The sequence shown here is derived from an EMBL/GenBank/DDBJ whole genome shotgun (WGS) entry which is preliminary data.</text>
</comment>
<dbReference type="GO" id="GO:0003779">
    <property type="term" value="F:actin binding"/>
    <property type="evidence" value="ECO:0007669"/>
    <property type="project" value="InterPro"/>
</dbReference>
<feature type="compositionally biased region" description="Polar residues" evidence="1">
    <location>
        <begin position="449"/>
        <end position="459"/>
    </location>
</feature>
<dbReference type="EMBL" id="BPWL01000010">
    <property type="protein sequence ID" value="GJJ15184.1"/>
    <property type="molecule type" value="Genomic_DNA"/>
</dbReference>
<feature type="transmembrane region" description="Helical" evidence="2">
    <location>
        <begin position="328"/>
        <end position="348"/>
    </location>
</feature>
<keyword evidence="4" id="KW-1185">Reference proteome</keyword>
<organism evidence="3 4">
    <name type="scientific">Clathrus columnatus</name>
    <dbReference type="NCBI Taxonomy" id="1419009"/>
    <lineage>
        <taxon>Eukaryota</taxon>
        <taxon>Fungi</taxon>
        <taxon>Dikarya</taxon>
        <taxon>Basidiomycota</taxon>
        <taxon>Agaricomycotina</taxon>
        <taxon>Agaricomycetes</taxon>
        <taxon>Phallomycetidae</taxon>
        <taxon>Phallales</taxon>
        <taxon>Clathraceae</taxon>
        <taxon>Clathrus</taxon>
    </lineage>
</organism>
<keyword evidence="2" id="KW-1133">Transmembrane helix</keyword>
<evidence type="ECO:0000313" key="4">
    <source>
        <dbReference type="Proteomes" id="UP001050691"/>
    </source>
</evidence>
<gene>
    <name evidence="3" type="ORF">Clacol_009460</name>
</gene>
<dbReference type="Proteomes" id="UP001050691">
    <property type="component" value="Unassembled WGS sequence"/>
</dbReference>
<evidence type="ECO:0000313" key="3">
    <source>
        <dbReference type="EMBL" id="GJJ15184.1"/>
    </source>
</evidence>
<proteinExistence type="predicted"/>
<dbReference type="AlphaFoldDB" id="A0AAV5APU4"/>
<feature type="compositionally biased region" description="Basic and acidic residues" evidence="1">
    <location>
        <begin position="460"/>
        <end position="472"/>
    </location>
</feature>
<dbReference type="PROSITE" id="PS00414">
    <property type="entry name" value="PROFILIN"/>
    <property type="match status" value="1"/>
</dbReference>
<sequence>MSWEQYEDKIVSKYHIVLDGWPAFTFNPTQLSARALETVIIALNAGSCRWKRLDREELEARQRERMAKIINGEIQIKVRKRRSDAGKKRNNREGLKSVEENISQKSEDEDSGEESGMSRLAKKSRTTSYMVYYDSVTVGSSFQVVALNQAWTLKRRQKKVPEVKKNEAVSPVFKELRPADENPRVLNPLSSKFIKTRRQKNWAIRISYRVENRLTPIFKLTSYDAMARELALTRSLRCRFLCLDAEPEVELIWSQRKNFETVLYAMARYSIMVQYSKELIDALWPNSSVGLNTCNVPINISVAAEVSSILGLRGILCTRAYALSSKKWLAAILLMITFLGDIILTIYFFTAQNLFGLANDVVVFFITLYELWGNWKLKGDLKLTQDFSIILLKQDSGLRERDSLGRQEDITTLSWSPHQQSHRSVFQRTSGIIIAEMGELTGLDGDSYEPTTTTSAGTESRSDEKAKRRDDS</sequence>
<evidence type="ECO:0000256" key="1">
    <source>
        <dbReference type="SAM" id="MobiDB-lite"/>
    </source>
</evidence>
<keyword evidence="2" id="KW-0812">Transmembrane</keyword>
<keyword evidence="2" id="KW-0472">Membrane</keyword>
<dbReference type="InterPro" id="IPR027310">
    <property type="entry name" value="Profilin_CS"/>
</dbReference>